<feature type="transmembrane region" description="Helical" evidence="1">
    <location>
        <begin position="20"/>
        <end position="41"/>
    </location>
</feature>
<dbReference type="InterPro" id="IPR008969">
    <property type="entry name" value="CarboxyPept-like_regulatory"/>
</dbReference>
<protein>
    <recommendedName>
        <fullName evidence="4">Glycoside hydrolase family 5 domain-containing protein</fullName>
    </recommendedName>
</protein>
<evidence type="ECO:0000313" key="2">
    <source>
        <dbReference type="EMBL" id="KKR30450.1"/>
    </source>
</evidence>
<evidence type="ECO:0000313" key="3">
    <source>
        <dbReference type="Proteomes" id="UP000034793"/>
    </source>
</evidence>
<reference evidence="2 3" key="1">
    <citation type="journal article" date="2015" name="Nature">
        <title>rRNA introns, odd ribosomes, and small enigmatic genomes across a large radiation of phyla.</title>
        <authorList>
            <person name="Brown C.T."/>
            <person name="Hug L.A."/>
            <person name="Thomas B.C."/>
            <person name="Sharon I."/>
            <person name="Castelle C.J."/>
            <person name="Singh A."/>
            <person name="Wilkins M.J."/>
            <person name="Williams K.H."/>
            <person name="Banfield J.F."/>
        </authorList>
    </citation>
    <scope>NUCLEOTIDE SEQUENCE [LARGE SCALE GENOMIC DNA]</scope>
</reference>
<dbReference type="AlphaFoldDB" id="A0A0G0S6T5"/>
<organism evidence="2 3">
    <name type="scientific">Candidatus Woesebacteria bacterium GW2011_GWA1_39_8</name>
    <dbReference type="NCBI Taxonomy" id="1618552"/>
    <lineage>
        <taxon>Bacteria</taxon>
        <taxon>Candidatus Woeseibacteriota</taxon>
    </lineage>
</organism>
<dbReference type="Proteomes" id="UP000034793">
    <property type="component" value="Unassembled WGS sequence"/>
</dbReference>
<dbReference type="SUPFAM" id="SSF51445">
    <property type="entry name" value="(Trans)glycosidases"/>
    <property type="match status" value="1"/>
</dbReference>
<dbReference type="InterPro" id="IPR017853">
    <property type="entry name" value="GH"/>
</dbReference>
<evidence type="ECO:0000256" key="1">
    <source>
        <dbReference type="SAM" id="Phobius"/>
    </source>
</evidence>
<keyword evidence="1" id="KW-1133">Transmembrane helix</keyword>
<comment type="caution">
    <text evidence="2">The sequence shown here is derived from an EMBL/GenBank/DDBJ whole genome shotgun (WGS) entry which is preliminary data.</text>
</comment>
<accession>A0A0G0S6T5</accession>
<keyword evidence="1" id="KW-0812">Transmembrane</keyword>
<name>A0A0G0S6T5_9BACT</name>
<dbReference type="EMBL" id="LBXL01000006">
    <property type="protein sequence ID" value="KKR30450.1"/>
    <property type="molecule type" value="Genomic_DNA"/>
</dbReference>
<proteinExistence type="predicted"/>
<keyword evidence="1" id="KW-0472">Membrane</keyword>
<gene>
    <name evidence="2" type="ORF">UT61_C0006G0006</name>
</gene>
<sequence>MLPTQSLGNRLDISRSRLMFAEFFISILIIVVCIYIILNIFTRGKTIAEEKFTLWKVQAIDTVKYSRDLAREKQSDTSFDGVIESQVHSIAELGATHVSIGTPYDEEFIPYLRRWVYASRKNNLKVWFRGNLSGWEGWFDYGPITRQEHKDKIKNFILRNPDLFEDGDIFTTCTECENGVVGDPRQTKDVYGFRRFLIEEYMLAKESFRIIDKEVSANYFSMNADVARIVMDKETTKKLDGIVVIDHYVASPEKLDNDIREISQKSGGKVVLGEFGAPIPDIHGKMSEDEQVEWISDVMLRISENKNLLGVNYWTSFGASTQIWDENGNVRKFGDVLKKYYQPKIFKGIIKNEIGYPLKGVAISTDERSTHTNEEGTFSLPYIEDDLLVKIWVSGYKEDKYLIVDKQDVVILLKKEKEDALFKIIKNIYKAFN</sequence>
<evidence type="ECO:0008006" key="4">
    <source>
        <dbReference type="Google" id="ProtNLM"/>
    </source>
</evidence>
<dbReference type="SUPFAM" id="SSF49464">
    <property type="entry name" value="Carboxypeptidase regulatory domain-like"/>
    <property type="match status" value="1"/>
</dbReference>